<protein>
    <submittedName>
        <fullName evidence="1">Uncharacterized protein</fullName>
    </submittedName>
</protein>
<proteinExistence type="predicted"/>
<reference evidence="1 2" key="1">
    <citation type="submission" date="2013-02" db="EMBL/GenBank/DDBJ databases">
        <title>The Genome Annotation of Plasmodium falciparum MaliPS096_E11.</title>
        <authorList>
            <consortium name="The Broad Institute Genome Sequencing Platform"/>
            <consortium name="The Broad Institute Genome Sequencing Center for Infectious Disease"/>
            <person name="Neafsey D."/>
            <person name="Hoffman S."/>
            <person name="Volkman S."/>
            <person name="Rosenthal P."/>
            <person name="Walker B."/>
            <person name="Young S.K."/>
            <person name="Zeng Q."/>
            <person name="Gargeya S."/>
            <person name="Fitzgerald M."/>
            <person name="Haas B."/>
            <person name="Abouelleil A."/>
            <person name="Allen A.W."/>
            <person name="Alvarado L."/>
            <person name="Arachchi H.M."/>
            <person name="Berlin A.M."/>
            <person name="Chapman S.B."/>
            <person name="Gainer-Dewar J."/>
            <person name="Goldberg J."/>
            <person name="Griggs A."/>
            <person name="Gujja S."/>
            <person name="Hansen M."/>
            <person name="Howarth C."/>
            <person name="Imamovic A."/>
            <person name="Ireland A."/>
            <person name="Larimer J."/>
            <person name="McCowan C."/>
            <person name="Murphy C."/>
            <person name="Pearson M."/>
            <person name="Poon T.W."/>
            <person name="Priest M."/>
            <person name="Roberts A."/>
            <person name="Saif S."/>
            <person name="Shea T."/>
            <person name="Sisk P."/>
            <person name="Sykes S."/>
            <person name="Wortman J."/>
            <person name="Nusbaum C."/>
            <person name="Birren B."/>
        </authorList>
    </citation>
    <scope>NUCLEOTIDE SEQUENCE [LARGE SCALE GENOMIC DNA]</scope>
    <source>
        <strain evidence="1 2">MaliPS096_E11</strain>
    </source>
</reference>
<sequence>MQLKNNFYLSEKKDNEKLVNKNTHLDNSIIKKIYTFYKNKDEKVVDNFDWTLEILNNLYNVELPILYKMFDINSICVSLKLKLKIKNNNEASNKNYFLYFDINPGGIMSKNQEKIYYEYKFIRDKNDDTLEKMPREQKMKYNLDI</sequence>
<accession>A0A024WG75</accession>
<dbReference type="AlphaFoldDB" id="A0A024WG75"/>
<dbReference type="Proteomes" id="UP000030699">
    <property type="component" value="Unassembled WGS sequence"/>
</dbReference>
<evidence type="ECO:0000313" key="1">
    <source>
        <dbReference type="EMBL" id="ETW46172.1"/>
    </source>
</evidence>
<organism evidence="1 2">
    <name type="scientific">Plasmodium falciparum MaliPS096_E11</name>
    <dbReference type="NCBI Taxonomy" id="1036727"/>
    <lineage>
        <taxon>Eukaryota</taxon>
        <taxon>Sar</taxon>
        <taxon>Alveolata</taxon>
        <taxon>Apicomplexa</taxon>
        <taxon>Aconoidasida</taxon>
        <taxon>Haemosporida</taxon>
        <taxon>Plasmodiidae</taxon>
        <taxon>Plasmodium</taxon>
        <taxon>Plasmodium (Laverania)</taxon>
    </lineage>
</organism>
<name>A0A024WG75_PLAFA</name>
<evidence type="ECO:0000313" key="2">
    <source>
        <dbReference type="Proteomes" id="UP000030699"/>
    </source>
</evidence>
<dbReference type="EMBL" id="KI925708">
    <property type="protein sequence ID" value="ETW46172.1"/>
    <property type="molecule type" value="Genomic_DNA"/>
</dbReference>
<gene>
    <name evidence="1" type="ORF">PFMALIP_05760</name>
</gene>
<reference evidence="1 2" key="2">
    <citation type="submission" date="2013-02" db="EMBL/GenBank/DDBJ databases">
        <title>The Genome Sequence of Plasmodium falciparum MaliPS096_E11.</title>
        <authorList>
            <consortium name="The Broad Institute Genome Sequencing Platform"/>
            <consortium name="The Broad Institute Genome Sequencing Center for Infectious Disease"/>
            <person name="Neafsey D."/>
            <person name="Cheeseman I."/>
            <person name="Volkman S."/>
            <person name="Adams J."/>
            <person name="Walker B."/>
            <person name="Young S.K."/>
            <person name="Zeng Q."/>
            <person name="Gargeya S."/>
            <person name="Fitzgerald M."/>
            <person name="Haas B."/>
            <person name="Abouelleil A."/>
            <person name="Alvarado L."/>
            <person name="Arachchi H.M."/>
            <person name="Berlin A.M."/>
            <person name="Chapman S.B."/>
            <person name="Dewar J."/>
            <person name="Goldberg J."/>
            <person name="Griggs A."/>
            <person name="Gujja S."/>
            <person name="Hansen M."/>
            <person name="Howarth C."/>
            <person name="Imamovic A."/>
            <person name="Larimer J."/>
            <person name="McCowan C."/>
            <person name="Murphy C."/>
            <person name="Neiman D."/>
            <person name="Pearson M."/>
            <person name="Priest M."/>
            <person name="Roberts A."/>
            <person name="Saif S."/>
            <person name="Shea T."/>
            <person name="Sisk P."/>
            <person name="Sykes S."/>
            <person name="Wortman J."/>
            <person name="Nusbaum C."/>
            <person name="Birren B."/>
        </authorList>
    </citation>
    <scope>NUCLEOTIDE SEQUENCE [LARGE SCALE GENOMIC DNA]</scope>
    <source>
        <strain evidence="1 2">MaliPS096_E11</strain>
    </source>
</reference>